<name>A0ABT4S470_9ACTN</name>
<keyword evidence="2" id="KW-1185">Reference proteome</keyword>
<comment type="caution">
    <text evidence="1">The sequence shown here is derived from an EMBL/GenBank/DDBJ whole genome shotgun (WGS) entry which is preliminary data.</text>
</comment>
<proteinExistence type="predicted"/>
<gene>
    <name evidence="1" type="ORF">OUY22_00185</name>
</gene>
<dbReference type="RefSeq" id="WP_270152507.1">
    <property type="nucleotide sequence ID" value="NZ_JAPNNL010000001.1"/>
</dbReference>
<dbReference type="Proteomes" id="UP001144036">
    <property type="component" value="Unassembled WGS sequence"/>
</dbReference>
<dbReference type="Pfam" id="PF05331">
    <property type="entry name" value="DUF742"/>
    <property type="match status" value="1"/>
</dbReference>
<reference evidence="1" key="1">
    <citation type="submission" date="2022-11" db="EMBL/GenBank/DDBJ databases">
        <title>Nonomuraea corallina sp. nov., a new species of the genus Nonomuraea isolated from sea side sediment in Thai sea.</title>
        <authorList>
            <person name="Ngamcharungchit C."/>
            <person name="Matsumoto A."/>
            <person name="Suriyachadkun C."/>
            <person name="Panbangred W."/>
            <person name="Inahashi Y."/>
            <person name="Intra B."/>
        </authorList>
    </citation>
    <scope>NUCLEOTIDE SEQUENCE</scope>
    <source>
        <strain evidence="1">MCN248</strain>
    </source>
</reference>
<protein>
    <submittedName>
        <fullName evidence="1">DUF742 domain-containing protein</fullName>
    </submittedName>
</protein>
<dbReference type="PANTHER" id="PTHR36221:SF1">
    <property type="entry name" value="DUF742 DOMAIN-CONTAINING PROTEIN"/>
    <property type="match status" value="1"/>
</dbReference>
<evidence type="ECO:0000313" key="1">
    <source>
        <dbReference type="EMBL" id="MDA0631820.1"/>
    </source>
</evidence>
<accession>A0ABT4S470</accession>
<dbReference type="InterPro" id="IPR036390">
    <property type="entry name" value="WH_DNA-bd_sf"/>
</dbReference>
<evidence type="ECO:0000313" key="2">
    <source>
        <dbReference type="Proteomes" id="UP001144036"/>
    </source>
</evidence>
<organism evidence="1 2">
    <name type="scientific">Nonomuraea corallina</name>
    <dbReference type="NCBI Taxonomy" id="2989783"/>
    <lineage>
        <taxon>Bacteria</taxon>
        <taxon>Bacillati</taxon>
        <taxon>Actinomycetota</taxon>
        <taxon>Actinomycetes</taxon>
        <taxon>Streptosporangiales</taxon>
        <taxon>Streptosporangiaceae</taxon>
        <taxon>Nonomuraea</taxon>
    </lineage>
</organism>
<dbReference type="InterPro" id="IPR007995">
    <property type="entry name" value="DUF742"/>
</dbReference>
<dbReference type="SUPFAM" id="SSF46785">
    <property type="entry name" value="Winged helix' DNA-binding domain"/>
    <property type="match status" value="1"/>
</dbReference>
<dbReference type="PANTHER" id="PTHR36221">
    <property type="entry name" value="DUF742 DOMAIN-CONTAINING PROTEIN"/>
    <property type="match status" value="1"/>
</dbReference>
<dbReference type="EMBL" id="JAPNNL010000001">
    <property type="protein sequence ID" value="MDA0631820.1"/>
    <property type="molecule type" value="Genomic_DNA"/>
</dbReference>
<sequence length="128" mass="13683">MSREHEWVDEEAGPVVRPYAVTRGRTRPAAKALSTGLDLLATVSLTGRPAPPKAELGVQHRRLLGCLVQHARPVAEVAAELDLPVAVVRVLLGDLLDYGLVAVKAPRSKAATPSESLLREVINGLRAL</sequence>